<dbReference type="Proteomes" id="UP000440694">
    <property type="component" value="Unassembled WGS sequence"/>
</dbReference>
<evidence type="ECO:0000313" key="5">
    <source>
        <dbReference type="Proteomes" id="UP000440694"/>
    </source>
</evidence>
<comment type="caution">
    <text evidence="4">The sequence shown here is derived from an EMBL/GenBank/DDBJ whole genome shotgun (WGS) entry which is preliminary data.</text>
</comment>
<gene>
    <name evidence="4" type="ORF">GIW81_13510</name>
</gene>
<evidence type="ECO:0000256" key="1">
    <source>
        <dbReference type="SAM" id="MobiDB-lite"/>
    </source>
</evidence>
<feature type="transmembrane region" description="Helical" evidence="2">
    <location>
        <begin position="120"/>
        <end position="138"/>
    </location>
</feature>
<keyword evidence="2" id="KW-0812">Transmembrane</keyword>
<evidence type="ECO:0000259" key="3">
    <source>
        <dbReference type="Pfam" id="PF14237"/>
    </source>
</evidence>
<evidence type="ECO:0000313" key="4">
    <source>
        <dbReference type="EMBL" id="MTD95351.1"/>
    </source>
</evidence>
<keyword evidence="2" id="KW-1133">Transmembrane helix</keyword>
<name>A0A6I3KRJ8_9HYPH</name>
<feature type="region of interest" description="Disordered" evidence="1">
    <location>
        <begin position="60"/>
        <end position="99"/>
    </location>
</feature>
<accession>A0A6I3KRJ8</accession>
<feature type="region of interest" description="Disordered" evidence="1">
    <location>
        <begin position="155"/>
        <end position="183"/>
    </location>
</feature>
<feature type="compositionally biased region" description="Low complexity" evidence="1">
    <location>
        <begin position="73"/>
        <end position="95"/>
    </location>
</feature>
<feature type="domain" description="GYF" evidence="3">
    <location>
        <begin position="10"/>
        <end position="54"/>
    </location>
</feature>
<organism evidence="4 5">
    <name type="scientific">Hyphomicrobium album</name>
    <dbReference type="NCBI Taxonomy" id="2665159"/>
    <lineage>
        <taxon>Bacteria</taxon>
        <taxon>Pseudomonadati</taxon>
        <taxon>Pseudomonadota</taxon>
        <taxon>Alphaproteobacteria</taxon>
        <taxon>Hyphomicrobiales</taxon>
        <taxon>Hyphomicrobiaceae</taxon>
        <taxon>Hyphomicrobium</taxon>
    </lineage>
</organism>
<protein>
    <submittedName>
        <fullName evidence="4">DUF4339 domain-containing protein</fullName>
    </submittedName>
</protein>
<dbReference type="RefSeq" id="WP_154739906.1">
    <property type="nucleotide sequence ID" value="NZ_WMBQ01000002.1"/>
</dbReference>
<keyword evidence="2" id="KW-0472">Membrane</keyword>
<proteinExistence type="predicted"/>
<dbReference type="AlphaFoldDB" id="A0A6I3KRJ8"/>
<dbReference type="EMBL" id="WMBQ01000002">
    <property type="protein sequence ID" value="MTD95351.1"/>
    <property type="molecule type" value="Genomic_DNA"/>
</dbReference>
<evidence type="ECO:0000256" key="2">
    <source>
        <dbReference type="SAM" id="Phobius"/>
    </source>
</evidence>
<sequence>MTGQQADIQWYIAREGKQHGPLSDAEMRTFVAQGHLKPTDLIWRPGFADWRPAPAVFPFQQAEPAPAAPPRPTTQQGRAPQPAPRGGPAAAPGQPSFEPDRIRVARGSADSGGRSGIRRAVGALVLLALFGGGGWYLWHSGMLGNLGALTSKEGEQVPTVAAPDSSSSPAAGDTAAPAAPPVSQAVVEAGAQELDTKFEKLAAWNVVKREFPDWYGEQLRQAAALAAQNQPEAAVNKHLTEALVALRRQHANDALSASTPKLKEVASAFLNNLKVLSEKSVGACYGFISQGETSPVVLEMLQSPEQGAAVQAQVAAIFEAIADGRKTPTAHDKALKEDYDVLVQELTKLGWKEADLQVFSNPTLLSREPPERVCKMVQDWFNAHLAVADQGTQERLLVETLKPVVSG</sequence>
<reference evidence="4 5" key="1">
    <citation type="submission" date="2019-11" db="EMBL/GenBank/DDBJ databases">
        <title>Identification of a novel strain.</title>
        <authorList>
            <person name="Xu Q."/>
            <person name="Wang G."/>
        </authorList>
    </citation>
    <scope>NUCLEOTIDE SEQUENCE [LARGE SCALE GENOMIC DNA]</scope>
    <source>
        <strain evidence="5">xq</strain>
    </source>
</reference>
<feature type="compositionally biased region" description="Low complexity" evidence="1">
    <location>
        <begin position="157"/>
        <end position="183"/>
    </location>
</feature>
<dbReference type="InterPro" id="IPR025640">
    <property type="entry name" value="GYF_2"/>
</dbReference>
<keyword evidence="5" id="KW-1185">Reference proteome</keyword>
<dbReference type="Pfam" id="PF14237">
    <property type="entry name" value="GYF_2"/>
    <property type="match status" value="1"/>
</dbReference>